<evidence type="ECO:0008006" key="3">
    <source>
        <dbReference type="Google" id="ProtNLM"/>
    </source>
</evidence>
<accession>A0A0R1ZZT5</accession>
<gene>
    <name evidence="1" type="ORF">FC26_GL000774</name>
</gene>
<dbReference type="AlphaFoldDB" id="A0A0R1ZZT5"/>
<comment type="caution">
    <text evidence="1">The sequence shown here is derived from an EMBL/GenBank/DDBJ whole genome shotgun (WGS) entry which is preliminary data.</text>
</comment>
<reference evidence="1 2" key="1">
    <citation type="journal article" date="2015" name="Genome Announc.">
        <title>Expanding the biotechnology potential of lactobacilli through comparative genomics of 213 strains and associated genera.</title>
        <authorList>
            <person name="Sun Z."/>
            <person name="Harris H.M."/>
            <person name="McCann A."/>
            <person name="Guo C."/>
            <person name="Argimon S."/>
            <person name="Zhang W."/>
            <person name="Yang X."/>
            <person name="Jeffery I.B."/>
            <person name="Cooney J.C."/>
            <person name="Kagawa T.F."/>
            <person name="Liu W."/>
            <person name="Song Y."/>
            <person name="Salvetti E."/>
            <person name="Wrobel A."/>
            <person name="Rasinkangas P."/>
            <person name="Parkhill J."/>
            <person name="Rea M.C."/>
            <person name="O'Sullivan O."/>
            <person name="Ritari J."/>
            <person name="Douillard F.P."/>
            <person name="Paul Ross R."/>
            <person name="Yang R."/>
            <person name="Briner A.E."/>
            <person name="Felis G.E."/>
            <person name="de Vos W.M."/>
            <person name="Barrangou R."/>
            <person name="Klaenhammer T.R."/>
            <person name="Caufield P.W."/>
            <person name="Cui Y."/>
            <person name="Zhang H."/>
            <person name="O'Toole P.W."/>
        </authorList>
    </citation>
    <scope>NUCLEOTIDE SEQUENCE [LARGE SCALE GENOMIC DNA]</scope>
    <source>
        <strain evidence="1 2">DSM 20634</strain>
    </source>
</reference>
<name>A0A0R1ZZT5_9LACO</name>
<dbReference type="RefSeq" id="WP_057781106.1">
    <property type="nucleotide sequence ID" value="NZ_AYYY01000066.1"/>
</dbReference>
<proteinExistence type="predicted"/>
<dbReference type="PATRIC" id="fig|1423813.3.peg.784"/>
<dbReference type="OrthoDB" id="2136618at2"/>
<protein>
    <recommendedName>
        <fullName evidence="3">UDP-N-acetylglucosamine--peptide N-acetylglucosaminyltransferase stabilizing protein GtfB</fullName>
    </recommendedName>
</protein>
<sequence>MKVNIFDYYDENTENLLQSLKTAKLPRKSLFVHYNGRLPKDAMSPFTFFTGLKETNTQGLFFNRVAVPTFYDIIVGGANSARIQNGMRTVGLITFRSEGYRVVDNVTWFSKEDGDTVVRKDWYNISGDRYATTYFKDGEQYATRYFKDGQPVITENHRSGIIELRYQDKTYDFANITAFFVFFLQEAKINALDIVINSLSYPLFIAHTLHNEKTTLFWQEPLGDDVPGNMVAELENQTSFKQIIFSDESQLKFVSDRYPDTKVKLTYLSNIGEFARKTKYRHQAFVLTNSDDLRGLDEILTALPDLKVTVAAFTEMSKKLLEQGDKYPNLSLLPNFAPREVHLELEKADIYLDINAGGKVANVLRYAYQNHMIILTDQDVKAGKYKSLVYDGTNALIADLTALLSDKTVWDDKLRQMISQNGPVSTATNYRKLLR</sequence>
<dbReference type="Proteomes" id="UP000051733">
    <property type="component" value="Unassembled WGS sequence"/>
</dbReference>
<keyword evidence="2" id="KW-1185">Reference proteome</keyword>
<evidence type="ECO:0000313" key="2">
    <source>
        <dbReference type="Proteomes" id="UP000051733"/>
    </source>
</evidence>
<evidence type="ECO:0000313" key="1">
    <source>
        <dbReference type="EMBL" id="KRM60344.1"/>
    </source>
</evidence>
<organism evidence="1 2">
    <name type="scientific">Paucilactobacillus vaccinostercus DSM 20634</name>
    <dbReference type="NCBI Taxonomy" id="1423813"/>
    <lineage>
        <taxon>Bacteria</taxon>
        <taxon>Bacillati</taxon>
        <taxon>Bacillota</taxon>
        <taxon>Bacilli</taxon>
        <taxon>Lactobacillales</taxon>
        <taxon>Lactobacillaceae</taxon>
        <taxon>Paucilactobacillus</taxon>
    </lineage>
</organism>
<dbReference type="STRING" id="1423813.FC26_GL000774"/>
<dbReference type="EMBL" id="AYYY01000066">
    <property type="protein sequence ID" value="KRM60344.1"/>
    <property type="molecule type" value="Genomic_DNA"/>
</dbReference>